<sequence length="280" mass="30360">MPASDAIHGSSLELGGCMDFLTLFNSAPLLLALIKATLPQAVATTVAFGQWFATVPPCRDFTFEATSYLVCEVDPKQYSVELFWKDQTGKPFQSLHNLDAAQRMAGRTMLFAINAGMYHPDLRPVGLYVERGREMATVKTGSGSGNFSLQPNGIFYVSDGKAAVRATRDFVSKRPPTDYATQSGPMLVIDGQLHPKFQADGTSRKTRDGVGVRKDGVTVFAISNGTVTFHAFARLFRDALGCDNALFLDGTISSLLAPAIGRNDDYWNLGPMIGVFRKSG</sequence>
<feature type="domain" description="Phosphodiester glycosidase" evidence="1">
    <location>
        <begin position="110"/>
        <end position="257"/>
    </location>
</feature>
<organism evidence="2 3">
    <name type="scientific">Mesorhizobium opportunistum (strain LMG 24607 / HAMBI 3007 / WSM2075)</name>
    <dbReference type="NCBI Taxonomy" id="536019"/>
    <lineage>
        <taxon>Bacteria</taxon>
        <taxon>Pseudomonadati</taxon>
        <taxon>Pseudomonadota</taxon>
        <taxon>Alphaproteobacteria</taxon>
        <taxon>Hyphomicrobiales</taxon>
        <taxon>Phyllobacteriaceae</taxon>
        <taxon>Mesorhizobium</taxon>
    </lineage>
</organism>
<dbReference type="Pfam" id="PF09992">
    <property type="entry name" value="NAGPA"/>
    <property type="match status" value="1"/>
</dbReference>
<evidence type="ECO:0000259" key="1">
    <source>
        <dbReference type="Pfam" id="PF09992"/>
    </source>
</evidence>
<dbReference type="HOGENOM" id="CLU_076045_0_1_5"/>
<proteinExistence type="predicted"/>
<dbReference type="EMBL" id="CP002279">
    <property type="protein sequence ID" value="AEH89169.1"/>
    <property type="molecule type" value="Genomic_DNA"/>
</dbReference>
<protein>
    <recommendedName>
        <fullName evidence="1">Phosphodiester glycosidase domain-containing protein</fullName>
    </recommendedName>
</protein>
<dbReference type="Proteomes" id="UP000001623">
    <property type="component" value="Chromosome"/>
</dbReference>
<evidence type="ECO:0000313" key="2">
    <source>
        <dbReference type="EMBL" id="AEH89169.1"/>
    </source>
</evidence>
<accession>F7YG57</accession>
<dbReference type="STRING" id="536019.Mesop_4749"/>
<dbReference type="AlphaFoldDB" id="F7YG57"/>
<dbReference type="eggNOG" id="COG3698">
    <property type="taxonomic scope" value="Bacteria"/>
</dbReference>
<name>F7YG57_MESOW</name>
<reference evidence="2 3" key="1">
    <citation type="submission" date="2010-10" db="EMBL/GenBank/DDBJ databases">
        <title>Complete sequence of Mesorhizobium opportunistum WSM2075.</title>
        <authorList>
            <consortium name="US DOE Joint Genome Institute"/>
            <person name="Lucas S."/>
            <person name="Copeland A."/>
            <person name="Lapidus A."/>
            <person name="Cheng J.-F."/>
            <person name="Bruce D."/>
            <person name="Goodwin L."/>
            <person name="Pitluck S."/>
            <person name="Chertkov O."/>
            <person name="Misra M."/>
            <person name="Detter J.C."/>
            <person name="Han C."/>
            <person name="Tapia R."/>
            <person name="Land M."/>
            <person name="Hauser L."/>
            <person name="Kyrpides N."/>
            <person name="Ovchinnikova G."/>
            <person name="Mavrommatis K.M."/>
            <person name="Tiwari R.P."/>
            <person name="Howieson J.G."/>
            <person name="O'Hara G.W."/>
            <person name="Nandasena K.G."/>
            <person name="Woyke T."/>
        </authorList>
    </citation>
    <scope>NUCLEOTIDE SEQUENCE [LARGE SCALE GENOMIC DNA]</scope>
    <source>
        <strain evidence="3">LMG 24607 / HAMBI 3007 / WSM2075</strain>
    </source>
</reference>
<dbReference type="InterPro" id="IPR018711">
    <property type="entry name" value="NAGPA"/>
</dbReference>
<evidence type="ECO:0000313" key="3">
    <source>
        <dbReference type="Proteomes" id="UP000001623"/>
    </source>
</evidence>
<gene>
    <name evidence="2" type="ordered locus">Mesop_4749</name>
</gene>
<dbReference type="KEGG" id="mop:Mesop_4749"/>